<proteinExistence type="predicted"/>
<organism evidence="1">
    <name type="scientific">Anguilla anguilla</name>
    <name type="common">European freshwater eel</name>
    <name type="synonym">Muraena anguilla</name>
    <dbReference type="NCBI Taxonomy" id="7936"/>
    <lineage>
        <taxon>Eukaryota</taxon>
        <taxon>Metazoa</taxon>
        <taxon>Chordata</taxon>
        <taxon>Craniata</taxon>
        <taxon>Vertebrata</taxon>
        <taxon>Euteleostomi</taxon>
        <taxon>Actinopterygii</taxon>
        <taxon>Neopterygii</taxon>
        <taxon>Teleostei</taxon>
        <taxon>Anguilliformes</taxon>
        <taxon>Anguillidae</taxon>
        <taxon>Anguilla</taxon>
    </lineage>
</organism>
<reference evidence="1" key="2">
    <citation type="journal article" date="2015" name="Fish Shellfish Immunol.">
        <title>Early steps in the European eel (Anguilla anguilla)-Vibrio vulnificus interaction in the gills: Role of the RtxA13 toxin.</title>
        <authorList>
            <person name="Callol A."/>
            <person name="Pajuelo D."/>
            <person name="Ebbesson L."/>
            <person name="Teles M."/>
            <person name="MacKenzie S."/>
            <person name="Amaro C."/>
        </authorList>
    </citation>
    <scope>NUCLEOTIDE SEQUENCE</scope>
</reference>
<reference evidence="1" key="1">
    <citation type="submission" date="2014-11" db="EMBL/GenBank/DDBJ databases">
        <authorList>
            <person name="Amaro Gonzalez C."/>
        </authorList>
    </citation>
    <scope>NUCLEOTIDE SEQUENCE</scope>
</reference>
<dbReference type="EMBL" id="GBXM01026365">
    <property type="protein sequence ID" value="JAH82212.1"/>
    <property type="molecule type" value="Transcribed_RNA"/>
</dbReference>
<name>A0A0E9VVW6_ANGAN</name>
<protein>
    <submittedName>
        <fullName evidence="1">Uncharacterized protein</fullName>
    </submittedName>
</protein>
<sequence length="10" mass="1022">MSLQATAEDG</sequence>
<evidence type="ECO:0000313" key="1">
    <source>
        <dbReference type="EMBL" id="JAH82212.1"/>
    </source>
</evidence>
<accession>A0A0E9VVW6</accession>